<feature type="compositionally biased region" description="Acidic residues" evidence="1">
    <location>
        <begin position="314"/>
        <end position="335"/>
    </location>
</feature>
<dbReference type="AlphaFoldDB" id="A0A2L2T7Y0"/>
<feature type="compositionally biased region" description="Basic and acidic residues" evidence="1">
    <location>
        <begin position="336"/>
        <end position="348"/>
    </location>
</feature>
<dbReference type="Proteomes" id="UP000245910">
    <property type="component" value="Chromosome I"/>
</dbReference>
<evidence type="ECO:0000313" key="3">
    <source>
        <dbReference type="Proteomes" id="UP000245910"/>
    </source>
</evidence>
<organism evidence="2 3">
    <name type="scientific">Fusarium venenatum</name>
    <dbReference type="NCBI Taxonomy" id="56646"/>
    <lineage>
        <taxon>Eukaryota</taxon>
        <taxon>Fungi</taxon>
        <taxon>Dikarya</taxon>
        <taxon>Ascomycota</taxon>
        <taxon>Pezizomycotina</taxon>
        <taxon>Sordariomycetes</taxon>
        <taxon>Hypocreomycetidae</taxon>
        <taxon>Hypocreales</taxon>
        <taxon>Nectriaceae</taxon>
        <taxon>Fusarium</taxon>
    </lineage>
</organism>
<evidence type="ECO:0000256" key="1">
    <source>
        <dbReference type="SAM" id="MobiDB-lite"/>
    </source>
</evidence>
<reference evidence="3" key="1">
    <citation type="submission" date="2014-10" db="EMBL/GenBank/DDBJ databases">
        <authorList>
            <person name="King R."/>
        </authorList>
    </citation>
    <scope>NUCLEOTIDE SEQUENCE [LARGE SCALE GENOMIC DNA]</scope>
    <source>
        <strain evidence="3">A3/5</strain>
    </source>
</reference>
<dbReference type="STRING" id="56646.A0A2L2T7Y0"/>
<feature type="compositionally biased region" description="Acidic residues" evidence="1">
    <location>
        <begin position="349"/>
        <end position="359"/>
    </location>
</feature>
<protein>
    <submittedName>
        <fullName evidence="2">Uncharacterized protein</fullName>
    </submittedName>
</protein>
<evidence type="ECO:0000313" key="2">
    <source>
        <dbReference type="EMBL" id="CEI66038.1"/>
    </source>
</evidence>
<dbReference type="EMBL" id="LN649229">
    <property type="protein sequence ID" value="CEI66038.1"/>
    <property type="molecule type" value="Genomic_DNA"/>
</dbReference>
<feature type="region of interest" description="Disordered" evidence="1">
    <location>
        <begin position="309"/>
        <end position="363"/>
    </location>
</feature>
<proteinExistence type="predicted"/>
<accession>A0A2L2T7Y0</accession>
<sequence>MDNSRPPGELEAKRQSECFNRYLNRMVKGRWTYMCFLQHRPPESRVYGTERTVLDCKSPICSRTFDSSQYCVSIRPPMFGSSTILPNYYHVPCFAQLANLTYLPHLHRLWPLNRFTWRRADIAINSPEDSSYRTKDRFLDVGAEHLLQELKWRYYSRCIIKAGVTEAAQLIQAGNMDTANTTIPAVSNEEQQLLTAPIDVSRERNLFDIYLPNIGLADTITKSDIDFSKILTHWEYTSSRYRFEENDDVREALEGLGCQPNSSNFYDEYVDWTAVNGAYNPEEPLPVEMVEWSKRFSNYVDEPVRLAFSSANGEESEDNDDTMDDEGSEDVMDSVESEHSGESEHSEYVQDDEDSDESEIQVNDSRGCQWLTGRPAEKRLFRYRICTRLLWFVLTAKFPG</sequence>
<name>A0A2L2T7Y0_9HYPO</name>
<keyword evidence="3" id="KW-1185">Reference proteome</keyword>